<keyword evidence="1" id="KW-1133">Transmembrane helix</keyword>
<feature type="transmembrane region" description="Helical" evidence="1">
    <location>
        <begin position="295"/>
        <end position="313"/>
    </location>
</feature>
<dbReference type="OrthoDB" id="3169698at2"/>
<feature type="transmembrane region" description="Helical" evidence="1">
    <location>
        <begin position="217"/>
        <end position="237"/>
    </location>
</feature>
<sequence>MTWFDFWLAFLAAAALMIAPGVALLSPVGLSWGNRIVFAPVASAAAVAVLGIAYGVVGLHFNPLTFLLGVAVIVAVAYGARRLWLRPLLPAQGPAWGRWEWFALAGGLLIGGASWLVQYVHYLVIPNAVSKTYDAPWHLSIIRHILDTGNASTLKAGIVDPTVGSYFYPASWHGLVALTAQGTTAAVPTAVNATVLAVMAVAWPLSLVAMTRTVLRANASTTFVTLVLSGAFVAFPARFETYGILYANQYGYALLPALIAAGVLLLRTDTTMLARLLLLGTALVGTAIAQPNGIFTAALLLLPLAIGVVHTWARQRNEGNALRAVAITTGFVVLVGVVWVGIEATSFMHRTVSVDWSPVGSLGLAIKDVLRQSTMHLAPAYLVAALVLAGLVVAWFKVRWLVGAYVLACGCYIVTASFFFASHLSLFRKAATGYWYHDSYRLSATIVLVAIPLAVLAITCLGDVIARFAKDRAPARLLASGAAIIGVLVMVGALASPAVHQNEQSLQKVSPMQPAKTRGWLTWAVNQPKVDFMTRVKAIVGPDMVANDPFDGSAYGYGLVGLNTFYKSYIGNWMGTPSPDQDLIRNDLSSLTPDVCAALQREHIQYVMIMGRTGRDIFGVNFDTRINGQRPGWGGVNVVGFNGFTPVINEPLYRLYKITGC</sequence>
<feature type="transmembrane region" description="Helical" evidence="1">
    <location>
        <begin position="477"/>
        <end position="499"/>
    </location>
</feature>
<evidence type="ECO:0000313" key="3">
    <source>
        <dbReference type="Proteomes" id="UP000271573"/>
    </source>
</evidence>
<accession>A0A3G9J0N9</accession>
<feature type="transmembrane region" description="Helical" evidence="1">
    <location>
        <begin position="378"/>
        <end position="396"/>
    </location>
</feature>
<dbReference type="RefSeq" id="WP_125566990.1">
    <property type="nucleotide sequence ID" value="NZ_AP019307.1"/>
</dbReference>
<dbReference type="KEGG" id="nbe:Back2_08160"/>
<feature type="transmembrane region" description="Helical" evidence="1">
    <location>
        <begin position="101"/>
        <end position="124"/>
    </location>
</feature>
<feature type="transmembrane region" description="Helical" evidence="1">
    <location>
        <begin position="63"/>
        <end position="80"/>
    </location>
</feature>
<dbReference type="Pfam" id="PF20176">
    <property type="entry name" value="DUF6541"/>
    <property type="match status" value="1"/>
</dbReference>
<dbReference type="InterPro" id="IPR046671">
    <property type="entry name" value="DUF6541"/>
</dbReference>
<feature type="transmembrane region" description="Helical" evidence="1">
    <location>
        <begin position="185"/>
        <end position="205"/>
    </location>
</feature>
<feature type="transmembrane region" description="Helical" evidence="1">
    <location>
        <begin position="442"/>
        <end position="465"/>
    </location>
</feature>
<feature type="transmembrane region" description="Helical" evidence="1">
    <location>
        <begin position="273"/>
        <end position="289"/>
    </location>
</feature>
<dbReference type="EMBL" id="AP019307">
    <property type="protein sequence ID" value="BBH16529.1"/>
    <property type="molecule type" value="Genomic_DNA"/>
</dbReference>
<keyword evidence="1" id="KW-0472">Membrane</keyword>
<dbReference type="Proteomes" id="UP000271573">
    <property type="component" value="Chromosome"/>
</dbReference>
<keyword evidence="3" id="KW-1185">Reference proteome</keyword>
<feature type="transmembrane region" description="Helical" evidence="1">
    <location>
        <begin position="37"/>
        <end position="57"/>
    </location>
</feature>
<evidence type="ECO:0000313" key="2">
    <source>
        <dbReference type="EMBL" id="BBH16529.1"/>
    </source>
</evidence>
<keyword evidence="1" id="KW-0812">Transmembrane</keyword>
<feature type="transmembrane region" description="Helical" evidence="1">
    <location>
        <begin position="320"/>
        <end position="342"/>
    </location>
</feature>
<dbReference type="AlphaFoldDB" id="A0A3G9J0N9"/>
<organism evidence="2 3">
    <name type="scientific">Nocardioides baekrokdamisoli</name>
    <dbReference type="NCBI Taxonomy" id="1804624"/>
    <lineage>
        <taxon>Bacteria</taxon>
        <taxon>Bacillati</taxon>
        <taxon>Actinomycetota</taxon>
        <taxon>Actinomycetes</taxon>
        <taxon>Propionibacteriales</taxon>
        <taxon>Nocardioidaceae</taxon>
        <taxon>Nocardioides</taxon>
    </lineage>
</organism>
<feature type="transmembrane region" description="Helical" evidence="1">
    <location>
        <begin position="403"/>
        <end position="422"/>
    </location>
</feature>
<protein>
    <recommendedName>
        <fullName evidence="4">Arabinofuranosyltransferase AftA N-terminal domain-containing protein</fullName>
    </recommendedName>
</protein>
<feature type="transmembrane region" description="Helical" evidence="1">
    <location>
        <begin position="6"/>
        <end position="25"/>
    </location>
</feature>
<feature type="transmembrane region" description="Helical" evidence="1">
    <location>
        <begin position="249"/>
        <end position="266"/>
    </location>
</feature>
<gene>
    <name evidence="2" type="ORF">Back2_08160</name>
</gene>
<evidence type="ECO:0000256" key="1">
    <source>
        <dbReference type="SAM" id="Phobius"/>
    </source>
</evidence>
<name>A0A3G9J0N9_9ACTN</name>
<evidence type="ECO:0008006" key="4">
    <source>
        <dbReference type="Google" id="ProtNLM"/>
    </source>
</evidence>
<reference evidence="2 3" key="1">
    <citation type="submission" date="2018-11" db="EMBL/GenBank/DDBJ databases">
        <title>Complete genome sequence of Nocardioides baekrokdamisoli strain KCTC 39748.</title>
        <authorList>
            <person name="Kang S.W."/>
            <person name="Lee K.C."/>
            <person name="Kim K.K."/>
            <person name="Kim J.S."/>
            <person name="Kim D.S."/>
            <person name="Ko S.H."/>
            <person name="Yang S.H."/>
            <person name="Shin Y.K."/>
            <person name="Lee J.S."/>
        </authorList>
    </citation>
    <scope>NUCLEOTIDE SEQUENCE [LARGE SCALE GENOMIC DNA]</scope>
    <source>
        <strain evidence="2 3">KCTC 39748</strain>
    </source>
</reference>
<proteinExistence type="predicted"/>